<feature type="signal peptide" evidence="12">
    <location>
        <begin position="1"/>
        <end position="16"/>
    </location>
</feature>
<dbReference type="EnsemblMetazoa" id="XM_038210868.1">
    <property type="protein sequence ID" value="XP_038066796.1"/>
    <property type="gene ID" value="LOC119736856"/>
</dbReference>
<dbReference type="GO" id="GO:0006898">
    <property type="term" value="P:receptor-mediated endocytosis"/>
    <property type="evidence" value="ECO:0007669"/>
    <property type="project" value="TreeGrafter"/>
</dbReference>
<evidence type="ECO:0000256" key="9">
    <source>
        <dbReference type="ARBA" id="ARBA00023136"/>
    </source>
</evidence>
<keyword evidence="9 11" id="KW-0472">Membrane</keyword>
<keyword evidence="7" id="KW-0653">Protein transport</keyword>
<dbReference type="GO" id="GO:0016324">
    <property type="term" value="C:apical plasma membrane"/>
    <property type="evidence" value="ECO:0007669"/>
    <property type="project" value="TreeGrafter"/>
</dbReference>
<evidence type="ECO:0000313" key="14">
    <source>
        <dbReference type="Proteomes" id="UP000887568"/>
    </source>
</evidence>
<dbReference type="GO" id="GO:0030139">
    <property type="term" value="C:endocytic vesicle"/>
    <property type="evidence" value="ECO:0007669"/>
    <property type="project" value="TreeGrafter"/>
</dbReference>
<protein>
    <recommendedName>
        <fullName evidence="2">Protein amnionless</fullName>
    </recommendedName>
</protein>
<accession>A0A914AU04</accession>
<dbReference type="Pfam" id="PF14828">
    <property type="entry name" value="Amnionless"/>
    <property type="match status" value="1"/>
</dbReference>
<keyword evidence="5 11" id="KW-0812">Transmembrane</keyword>
<keyword evidence="3" id="KW-0813">Transport</keyword>
<feature type="chain" id="PRO_5037665236" description="Protein amnionless" evidence="12">
    <location>
        <begin position="17"/>
        <end position="518"/>
    </location>
</feature>
<keyword evidence="6 12" id="KW-0732">Signal</keyword>
<dbReference type="GeneID" id="119736856"/>
<evidence type="ECO:0000313" key="13">
    <source>
        <dbReference type="EnsemblMetazoa" id="XP_038066796.1"/>
    </source>
</evidence>
<dbReference type="PANTHER" id="PTHR14995">
    <property type="entry name" value="AMNIONLESS"/>
    <property type="match status" value="1"/>
</dbReference>
<dbReference type="AlphaFoldDB" id="A0A914AU04"/>
<evidence type="ECO:0000256" key="7">
    <source>
        <dbReference type="ARBA" id="ARBA00022927"/>
    </source>
</evidence>
<evidence type="ECO:0000256" key="1">
    <source>
        <dbReference type="ARBA" id="ARBA00004251"/>
    </source>
</evidence>
<comment type="subcellular location">
    <subcellularLocation>
        <location evidence="1">Cell membrane</location>
        <topology evidence="1">Single-pass type I membrane protein</topology>
    </subcellularLocation>
</comment>
<dbReference type="RefSeq" id="XP_038066796.1">
    <property type="nucleotide sequence ID" value="XM_038210868.1"/>
</dbReference>
<name>A0A914AU04_PATMI</name>
<dbReference type="OrthoDB" id="10067964at2759"/>
<keyword evidence="8 11" id="KW-1133">Transmembrane helix</keyword>
<evidence type="ECO:0000256" key="2">
    <source>
        <dbReference type="ARBA" id="ARBA00021200"/>
    </source>
</evidence>
<evidence type="ECO:0000256" key="5">
    <source>
        <dbReference type="ARBA" id="ARBA00022692"/>
    </source>
</evidence>
<keyword evidence="4" id="KW-1003">Cell membrane</keyword>
<evidence type="ECO:0000256" key="4">
    <source>
        <dbReference type="ARBA" id="ARBA00022475"/>
    </source>
</evidence>
<proteinExistence type="predicted"/>
<dbReference type="InterPro" id="IPR026112">
    <property type="entry name" value="AMN"/>
</dbReference>
<dbReference type="Proteomes" id="UP000887568">
    <property type="component" value="Unplaced"/>
</dbReference>
<dbReference type="OMA" id="NALYKQW"/>
<evidence type="ECO:0000256" key="11">
    <source>
        <dbReference type="SAM" id="Phobius"/>
    </source>
</evidence>
<organism evidence="13 14">
    <name type="scientific">Patiria miniata</name>
    <name type="common">Bat star</name>
    <name type="synonym">Asterina miniata</name>
    <dbReference type="NCBI Taxonomy" id="46514"/>
    <lineage>
        <taxon>Eukaryota</taxon>
        <taxon>Metazoa</taxon>
        <taxon>Echinodermata</taxon>
        <taxon>Eleutherozoa</taxon>
        <taxon>Asterozoa</taxon>
        <taxon>Asteroidea</taxon>
        <taxon>Valvatacea</taxon>
        <taxon>Valvatida</taxon>
        <taxon>Asterinidae</taxon>
        <taxon>Patiria</taxon>
    </lineage>
</organism>
<evidence type="ECO:0000256" key="8">
    <source>
        <dbReference type="ARBA" id="ARBA00022989"/>
    </source>
</evidence>
<evidence type="ECO:0000256" key="10">
    <source>
        <dbReference type="SAM" id="MobiDB-lite"/>
    </source>
</evidence>
<keyword evidence="14" id="KW-1185">Reference proteome</keyword>
<dbReference type="PANTHER" id="PTHR14995:SF2">
    <property type="entry name" value="PROTEIN AMNIONLESS"/>
    <property type="match status" value="1"/>
</dbReference>
<reference evidence="13" key="1">
    <citation type="submission" date="2022-11" db="UniProtKB">
        <authorList>
            <consortium name="EnsemblMetazoa"/>
        </authorList>
    </citation>
    <scope>IDENTIFICATION</scope>
</reference>
<sequence>MKVLVVILSLIGICSGSSKQWQLDVNFDNPNNWDSGKTPCATNRIVFPETVTAVLFQTNISSVKEVVLPKDGVIMMPNDMVLTFSDDVAADPGCDGGDINFVRTDPASWFDPDNWQDLDNLVSVESERVPCTYDAVTFPEDKLFNVELDSSVTIGTMRFSGQDYTTSSFRTFLSSATGQMQFSSTSGSVNIQGSACPVTSGCACGNDNEDVLAKICNQYNCLATSCSEAVTPVGGCCPQCGAILTMEYSANFNLAAFKTRVHDDYHIHDSQAAQGTRKRRELDTGEVDTYTSKTSDNKIQMVLTDKAAGSSSGLTAINLAQTIMTDMQNDPASFGITSVVMKSSQRGTGAQTGLSGGTVAGIIIAVIVIVVVICTLGFLVIRRRSTFFTKDQPLHADMEVASDIPVGFMEEIPGQPAAMYMQSFDNPVYTVPGAKENLYDDPTRVATVDLTDIDTEDLKAGAKKGSKKGKGLPPETLSAGFDNPNYASVMETGMDDFTIDDEKDGAMGVDISKIESES</sequence>
<feature type="compositionally biased region" description="Basic residues" evidence="10">
    <location>
        <begin position="461"/>
        <end position="470"/>
    </location>
</feature>
<feature type="region of interest" description="Disordered" evidence="10">
    <location>
        <begin position="461"/>
        <end position="484"/>
    </location>
</feature>
<evidence type="ECO:0000256" key="3">
    <source>
        <dbReference type="ARBA" id="ARBA00022448"/>
    </source>
</evidence>
<dbReference type="GO" id="GO:0015031">
    <property type="term" value="P:protein transport"/>
    <property type="evidence" value="ECO:0007669"/>
    <property type="project" value="UniProtKB-KW"/>
</dbReference>
<evidence type="ECO:0000256" key="6">
    <source>
        <dbReference type="ARBA" id="ARBA00022729"/>
    </source>
</evidence>
<evidence type="ECO:0000256" key="12">
    <source>
        <dbReference type="SAM" id="SignalP"/>
    </source>
</evidence>
<feature type="transmembrane region" description="Helical" evidence="11">
    <location>
        <begin position="359"/>
        <end position="381"/>
    </location>
</feature>
<dbReference type="CTD" id="81693"/>